<proteinExistence type="predicted"/>
<reference evidence="1 2" key="1">
    <citation type="journal article" date="2017" name="Genome Announc.">
        <title>Genome sequence of the saprophytic ascomycete Epicoccum nigrum ICMP 19927 strain isolated from New Zealand.</title>
        <authorList>
            <person name="Fokin M."/>
            <person name="Fleetwood D."/>
            <person name="Weir B.S."/>
            <person name="Villas-Boas S.G."/>
        </authorList>
    </citation>
    <scope>NUCLEOTIDE SEQUENCE [LARGE SCALE GENOMIC DNA]</scope>
    <source>
        <strain evidence="1 2">ICMP 19927</strain>
    </source>
</reference>
<dbReference type="InterPro" id="IPR016024">
    <property type="entry name" value="ARM-type_fold"/>
</dbReference>
<protein>
    <submittedName>
        <fullName evidence="1">Uncharacterized protein</fullName>
    </submittedName>
</protein>
<dbReference type="InParanoid" id="A0A1Y2M8V9"/>
<dbReference type="AlphaFoldDB" id="A0A1Y2M8V9"/>
<gene>
    <name evidence="1" type="ORF">B5807_03117</name>
</gene>
<dbReference type="EMBL" id="KZ107840">
    <property type="protein sequence ID" value="OSS51927.1"/>
    <property type="molecule type" value="Genomic_DNA"/>
</dbReference>
<keyword evidence="2" id="KW-1185">Reference proteome</keyword>
<sequence length="258" mass="28688">MPADTSDLDVFVFGTAQMLSQLTDETDDETTTKIIRYALQAVGMSTEKLQLLIFHICTLPTADSTYLAALLVKLSAHVPGTVSSRPTQSGETLKGVELVRHCVINVLRPYLGGFRQLDVWFAKFTEILAELQQTRESSTTDTAIADILEALVTSQHLFTPHNIELFPKTCYYYSPQLDKNGNMDLLAHYINTASEQVPPDSMIYKFMISCLIATRENNWGMVSTASVPSDLSVLTPDEESETEIKLENTAVGSNYGYW</sequence>
<dbReference type="Proteomes" id="UP000193240">
    <property type="component" value="Unassembled WGS sequence"/>
</dbReference>
<accession>A0A1Y2M8V9</accession>
<evidence type="ECO:0000313" key="2">
    <source>
        <dbReference type="Proteomes" id="UP000193240"/>
    </source>
</evidence>
<evidence type="ECO:0000313" key="1">
    <source>
        <dbReference type="EMBL" id="OSS51927.1"/>
    </source>
</evidence>
<name>A0A1Y2M8V9_EPING</name>
<dbReference type="SUPFAM" id="SSF48371">
    <property type="entry name" value="ARM repeat"/>
    <property type="match status" value="1"/>
</dbReference>
<organism evidence="1 2">
    <name type="scientific">Epicoccum nigrum</name>
    <name type="common">Soil fungus</name>
    <name type="synonym">Epicoccum purpurascens</name>
    <dbReference type="NCBI Taxonomy" id="105696"/>
    <lineage>
        <taxon>Eukaryota</taxon>
        <taxon>Fungi</taxon>
        <taxon>Dikarya</taxon>
        <taxon>Ascomycota</taxon>
        <taxon>Pezizomycotina</taxon>
        <taxon>Dothideomycetes</taxon>
        <taxon>Pleosporomycetidae</taxon>
        <taxon>Pleosporales</taxon>
        <taxon>Pleosporineae</taxon>
        <taxon>Didymellaceae</taxon>
        <taxon>Epicoccum</taxon>
    </lineage>
</organism>